<dbReference type="Gene3D" id="3.40.309.10">
    <property type="entry name" value="Aldehyde Dehydrogenase, Chain A, domain 2"/>
    <property type="match status" value="1"/>
</dbReference>
<dbReference type="EMBL" id="JACXVP010000011">
    <property type="protein sequence ID" value="KAG5576744.1"/>
    <property type="molecule type" value="Genomic_DNA"/>
</dbReference>
<evidence type="ECO:0000256" key="9">
    <source>
        <dbReference type="SAM" id="Phobius"/>
    </source>
</evidence>
<dbReference type="Proteomes" id="UP000824120">
    <property type="component" value="Chromosome 11"/>
</dbReference>
<feature type="region of interest" description="Disordered" evidence="8">
    <location>
        <begin position="103"/>
        <end position="131"/>
    </location>
</feature>
<keyword evidence="4" id="KW-0520">NAD</keyword>
<dbReference type="InterPro" id="IPR044638">
    <property type="entry name" value="ALDH7A1-like"/>
</dbReference>
<keyword evidence="9" id="KW-0812">Transmembrane</keyword>
<keyword evidence="9" id="KW-1133">Transmembrane helix</keyword>
<keyword evidence="9" id="KW-0472">Membrane</keyword>
<dbReference type="Gene3D" id="3.40.605.10">
    <property type="entry name" value="Aldehyde Dehydrogenase, Chain A, domain 1"/>
    <property type="match status" value="1"/>
</dbReference>
<dbReference type="AlphaFoldDB" id="A0A9J5WP04"/>
<dbReference type="InterPro" id="IPR029510">
    <property type="entry name" value="Ald_DH_CS_GLU"/>
</dbReference>
<evidence type="ECO:0000256" key="3">
    <source>
        <dbReference type="ARBA" id="ARBA00023002"/>
    </source>
</evidence>
<dbReference type="SUPFAM" id="SSF53720">
    <property type="entry name" value="ALDH-like"/>
    <property type="match status" value="1"/>
</dbReference>
<proteinExistence type="inferred from homology"/>
<dbReference type="OrthoDB" id="310895at2759"/>
<sequence>MISHRFSLKNTISVLVLTEECDFVGIGFIRGTGYASLPTIVKVEICTNHMILEMWNPLGIVGVITYFNFPCVVLVVTSNIPMVHHGLSSKAEPHLTNEDPLLEKKTKSSSQHTVELDAPLSVTNGQERDDTKEIENEALTSVFVPSPRLVYKKNGAPTTPLVTIVMTKIVASVLGKNNLLGSIFTAFCGGAAGCQAITMDTRILLVLFTGSSKVGLAVQQTVSKRFGKCLLELSGNSAIIIMGDADIKLDVRSVFFAAVGKWR</sequence>
<gene>
    <name evidence="11" type="ORF">H5410_056878</name>
</gene>
<evidence type="ECO:0000313" key="11">
    <source>
        <dbReference type="EMBL" id="KAG5576744.1"/>
    </source>
</evidence>
<name>A0A9J5WP04_SOLCO</name>
<evidence type="ECO:0000256" key="1">
    <source>
        <dbReference type="ARBA" id="ARBA00009986"/>
    </source>
</evidence>
<evidence type="ECO:0000256" key="8">
    <source>
        <dbReference type="SAM" id="MobiDB-lite"/>
    </source>
</evidence>
<dbReference type="Pfam" id="PF00171">
    <property type="entry name" value="Aldedh"/>
    <property type="match status" value="1"/>
</dbReference>
<comment type="similarity">
    <text evidence="1 7">Belongs to the aldehyde dehydrogenase family.</text>
</comment>
<dbReference type="PANTHER" id="PTHR43521">
    <property type="entry name" value="ALPHA-AMINOADIPIC SEMIALDEHYDE DEHYDROGENASE"/>
    <property type="match status" value="1"/>
</dbReference>
<evidence type="ECO:0000259" key="10">
    <source>
        <dbReference type="Pfam" id="PF00171"/>
    </source>
</evidence>
<dbReference type="GO" id="GO:0004029">
    <property type="term" value="F:aldehyde dehydrogenase (NAD+) activity"/>
    <property type="evidence" value="ECO:0007669"/>
    <property type="project" value="UniProtKB-EC"/>
</dbReference>
<protein>
    <recommendedName>
        <fullName evidence="5">aldehyde dehydrogenase (NAD(+))</fullName>
        <ecNumber evidence="5">1.2.1.3</ecNumber>
    </recommendedName>
</protein>
<comment type="caution">
    <text evidence="11">The sequence shown here is derived from an EMBL/GenBank/DDBJ whole genome shotgun (WGS) entry which is preliminary data.</text>
</comment>
<evidence type="ECO:0000256" key="2">
    <source>
        <dbReference type="ARBA" id="ARBA00011881"/>
    </source>
</evidence>
<dbReference type="InterPro" id="IPR015590">
    <property type="entry name" value="Aldehyde_DH_dom"/>
</dbReference>
<evidence type="ECO:0000313" key="12">
    <source>
        <dbReference type="Proteomes" id="UP000824120"/>
    </source>
</evidence>
<organism evidence="11 12">
    <name type="scientific">Solanum commersonii</name>
    <name type="common">Commerson's wild potato</name>
    <name type="synonym">Commerson's nightshade</name>
    <dbReference type="NCBI Taxonomy" id="4109"/>
    <lineage>
        <taxon>Eukaryota</taxon>
        <taxon>Viridiplantae</taxon>
        <taxon>Streptophyta</taxon>
        <taxon>Embryophyta</taxon>
        <taxon>Tracheophyta</taxon>
        <taxon>Spermatophyta</taxon>
        <taxon>Magnoliopsida</taxon>
        <taxon>eudicotyledons</taxon>
        <taxon>Gunneridae</taxon>
        <taxon>Pentapetalae</taxon>
        <taxon>asterids</taxon>
        <taxon>lamiids</taxon>
        <taxon>Solanales</taxon>
        <taxon>Solanaceae</taxon>
        <taxon>Solanoideae</taxon>
        <taxon>Solaneae</taxon>
        <taxon>Solanum</taxon>
    </lineage>
</organism>
<keyword evidence="3 7" id="KW-0560">Oxidoreductase</keyword>
<reference evidence="11 12" key="1">
    <citation type="submission" date="2020-09" db="EMBL/GenBank/DDBJ databases">
        <title>De no assembly of potato wild relative species, Solanum commersonii.</title>
        <authorList>
            <person name="Cho K."/>
        </authorList>
    </citation>
    <scope>NUCLEOTIDE SEQUENCE [LARGE SCALE GENOMIC DNA]</scope>
    <source>
        <strain evidence="11">LZ3.2</strain>
        <tissue evidence="11">Leaf</tissue>
    </source>
</reference>
<dbReference type="InterPro" id="IPR016163">
    <property type="entry name" value="Ald_DH_C"/>
</dbReference>
<comment type="subunit">
    <text evidence="2">Homotetramer.</text>
</comment>
<feature type="active site" evidence="6">
    <location>
        <position position="232"/>
    </location>
</feature>
<feature type="transmembrane region" description="Helical" evidence="9">
    <location>
        <begin position="58"/>
        <end position="80"/>
    </location>
</feature>
<evidence type="ECO:0000256" key="4">
    <source>
        <dbReference type="ARBA" id="ARBA00023027"/>
    </source>
</evidence>
<accession>A0A9J5WP04</accession>
<evidence type="ECO:0000256" key="6">
    <source>
        <dbReference type="PROSITE-ProRule" id="PRU10007"/>
    </source>
</evidence>
<feature type="domain" description="Aldehyde dehydrogenase" evidence="10">
    <location>
        <begin position="155"/>
        <end position="260"/>
    </location>
</feature>
<dbReference type="PANTHER" id="PTHR43521:SF1">
    <property type="entry name" value="ALPHA-AMINOADIPIC SEMIALDEHYDE DEHYDROGENASE"/>
    <property type="match status" value="1"/>
</dbReference>
<dbReference type="InterPro" id="IPR016161">
    <property type="entry name" value="Ald_DH/histidinol_DH"/>
</dbReference>
<dbReference type="InterPro" id="IPR016162">
    <property type="entry name" value="Ald_DH_N"/>
</dbReference>
<evidence type="ECO:0000256" key="5">
    <source>
        <dbReference type="ARBA" id="ARBA00024226"/>
    </source>
</evidence>
<dbReference type="PROSITE" id="PS00687">
    <property type="entry name" value="ALDEHYDE_DEHYDR_GLU"/>
    <property type="match status" value="1"/>
</dbReference>
<dbReference type="EC" id="1.2.1.3" evidence="5"/>
<evidence type="ECO:0000256" key="7">
    <source>
        <dbReference type="RuleBase" id="RU003345"/>
    </source>
</evidence>
<keyword evidence="12" id="KW-1185">Reference proteome</keyword>